<dbReference type="InterPro" id="IPR002059">
    <property type="entry name" value="CSP_DNA-bd"/>
</dbReference>
<dbReference type="RefSeq" id="WP_379278064.1">
    <property type="nucleotide sequence ID" value="NZ_JBHUGT010000043.1"/>
</dbReference>
<dbReference type="SUPFAM" id="SSF50249">
    <property type="entry name" value="Nucleic acid-binding proteins"/>
    <property type="match status" value="1"/>
</dbReference>
<dbReference type="InterPro" id="IPR012340">
    <property type="entry name" value="NA-bd_OB-fold"/>
</dbReference>
<organism evidence="2 3">
    <name type="scientific">Paenibacillus thailandensis</name>
    <dbReference type="NCBI Taxonomy" id="393250"/>
    <lineage>
        <taxon>Bacteria</taxon>
        <taxon>Bacillati</taxon>
        <taxon>Bacillota</taxon>
        <taxon>Bacilli</taxon>
        <taxon>Bacillales</taxon>
        <taxon>Paenibacillaceae</taxon>
        <taxon>Paenibacillus</taxon>
    </lineage>
</organism>
<reference evidence="3" key="1">
    <citation type="journal article" date="2019" name="Int. J. Syst. Evol. Microbiol.">
        <title>The Global Catalogue of Microorganisms (GCM) 10K type strain sequencing project: providing services to taxonomists for standard genome sequencing and annotation.</title>
        <authorList>
            <consortium name="The Broad Institute Genomics Platform"/>
            <consortium name="The Broad Institute Genome Sequencing Center for Infectious Disease"/>
            <person name="Wu L."/>
            <person name="Ma J."/>
        </authorList>
    </citation>
    <scope>NUCLEOTIDE SEQUENCE [LARGE SCALE GENOMIC DNA]</scope>
    <source>
        <strain evidence="3">TISTR 1827</strain>
    </source>
</reference>
<protein>
    <submittedName>
        <fullName evidence="2">Cold-shock protein</fullName>
    </submittedName>
</protein>
<dbReference type="Gene3D" id="2.40.50.140">
    <property type="entry name" value="Nucleic acid-binding proteins"/>
    <property type="match status" value="1"/>
</dbReference>
<accession>A0ABW5R3B5</accession>
<keyword evidence="3" id="KW-1185">Reference proteome</keyword>
<proteinExistence type="predicted"/>
<dbReference type="EMBL" id="JBHUMY010000036">
    <property type="protein sequence ID" value="MFD2662941.1"/>
    <property type="molecule type" value="Genomic_DNA"/>
</dbReference>
<evidence type="ECO:0000313" key="2">
    <source>
        <dbReference type="EMBL" id="MFD2662941.1"/>
    </source>
</evidence>
<dbReference type="Proteomes" id="UP001597493">
    <property type="component" value="Unassembled WGS sequence"/>
</dbReference>
<comment type="caution">
    <text evidence="2">The sequence shown here is derived from an EMBL/GenBank/DDBJ whole genome shotgun (WGS) entry which is preliminary data.</text>
</comment>
<dbReference type="Pfam" id="PF00313">
    <property type="entry name" value="CSD"/>
    <property type="match status" value="1"/>
</dbReference>
<feature type="domain" description="CSD" evidence="1">
    <location>
        <begin position="53"/>
        <end position="112"/>
    </location>
</feature>
<evidence type="ECO:0000259" key="1">
    <source>
        <dbReference type="Pfam" id="PF00313"/>
    </source>
</evidence>
<evidence type="ECO:0000313" key="3">
    <source>
        <dbReference type="Proteomes" id="UP001597493"/>
    </source>
</evidence>
<sequence>MYKEANVWEGLQSEEMAEVNALIQPSIAKSRCRGKNEASGPVYQPVSPSKHVGKVVFFNAERGFGMIGTDGIFLHVSNVVDGNAAFLRKNSIVAYEEGVDRRGRTQAVDVQLVAEEAN</sequence>
<name>A0ABW5R3B5_9BACL</name>
<gene>
    <name evidence="2" type="ORF">ACFSW5_22040</name>
</gene>